<name>A0A2R6Y4K2_9BACL</name>
<feature type="region of interest" description="Disordered" evidence="1">
    <location>
        <begin position="51"/>
        <end position="70"/>
    </location>
</feature>
<protein>
    <submittedName>
        <fullName evidence="2">Uncharacterized protein</fullName>
    </submittedName>
</protein>
<sequence length="70" mass="7849">MQDVPTWGPNKPKKEKRPCFLLAPDAFKGTLSPYSGEEPLKAGRWQKISSLGLRRPGPGMQKESERRLAV</sequence>
<reference evidence="3" key="1">
    <citation type="journal article" date="2018" name="Sci. Rep.">
        <title>Lignite coal burning seam in the remote Altai Mountains harbors a hydrogen-driven thermophilic microbial community.</title>
        <authorList>
            <person name="Kadnikov V.V."/>
            <person name="Mardanov A.V."/>
            <person name="Ivasenko D.A."/>
            <person name="Antsiferov D.V."/>
            <person name="Beletsky A.V."/>
            <person name="Karnachuk O.V."/>
            <person name="Ravin N.V."/>
        </authorList>
    </citation>
    <scope>NUCLEOTIDE SEQUENCE [LARGE SCALE GENOMIC DNA]</scope>
</reference>
<evidence type="ECO:0000313" key="2">
    <source>
        <dbReference type="EMBL" id="PTQ57619.1"/>
    </source>
</evidence>
<accession>A0A2R6Y4K2</accession>
<dbReference type="Proteomes" id="UP000244338">
    <property type="component" value="Unassembled WGS sequence"/>
</dbReference>
<organism evidence="2 3">
    <name type="scientific">Candidatus Carbonibacillus altaicus</name>
    <dbReference type="NCBI Taxonomy" id="2163959"/>
    <lineage>
        <taxon>Bacteria</taxon>
        <taxon>Bacillati</taxon>
        <taxon>Bacillota</taxon>
        <taxon>Bacilli</taxon>
        <taxon>Bacillales</taxon>
        <taxon>Candidatus Carbonibacillus</taxon>
    </lineage>
</organism>
<evidence type="ECO:0000313" key="3">
    <source>
        <dbReference type="Proteomes" id="UP000244338"/>
    </source>
</evidence>
<proteinExistence type="predicted"/>
<dbReference type="AlphaFoldDB" id="A0A2R6Y4K2"/>
<comment type="caution">
    <text evidence="2">The sequence shown here is derived from an EMBL/GenBank/DDBJ whole genome shotgun (WGS) entry which is preliminary data.</text>
</comment>
<evidence type="ECO:0000256" key="1">
    <source>
        <dbReference type="SAM" id="MobiDB-lite"/>
    </source>
</evidence>
<dbReference type="EMBL" id="PEBX01000004">
    <property type="protein sequence ID" value="PTQ57619.1"/>
    <property type="molecule type" value="Genomic_DNA"/>
</dbReference>
<gene>
    <name evidence="2" type="ORF">BSOLF_1163</name>
</gene>